<gene>
    <name evidence="6" type="ORF">GMORB2_3281</name>
</gene>
<keyword evidence="2 5" id="KW-0812">Transmembrane</keyword>
<dbReference type="OrthoDB" id="409173at2759"/>
<comment type="caution">
    <text evidence="6">The sequence shown here is derived from an EMBL/GenBank/DDBJ whole genome shotgun (WGS) entry which is preliminary data.</text>
</comment>
<dbReference type="EMBL" id="JAANYQ010000018">
    <property type="protein sequence ID" value="KAF4120154.1"/>
    <property type="molecule type" value="Genomic_DNA"/>
</dbReference>
<dbReference type="GeneID" id="55969509"/>
<protein>
    <submittedName>
        <fullName evidence="6">Metal iron transporter</fullName>
    </submittedName>
</protein>
<evidence type="ECO:0000313" key="6">
    <source>
        <dbReference type="EMBL" id="KAF4120154.1"/>
    </source>
</evidence>
<name>A0A9P5D351_9HYPO</name>
<sequence length="324" mass="34821">MATDVAEICRLCNYDLESSPVIGFANGANFLVPYIPLVAEYEISICDVMLNLVFYRPQGSMKGLRVFELLIAAFVLAVVVCFCVQLSLIRDASIGHVFRGYVPILRATVMPHNFHLGSGIVQSRLYGFDVKHGLVPEDDLLSSEGGIDNGYYVPSVKAIRHSYVASAAELALSIFTFALFVNSAIVIVAGPSLYNNPDAPDADISAMHGLPTQSISIIPSIVIAASVGKSGLNAVSIGLQVALSSSLPFFSTPLIYSTCLSKYMTVKLTILAAGAAHTTITLAEEEEEEHPMTNAWYTAKFSVLLWLIITTLNIANLVLLGLGQ</sequence>
<evidence type="ECO:0000256" key="4">
    <source>
        <dbReference type="ARBA" id="ARBA00023136"/>
    </source>
</evidence>
<evidence type="ECO:0000256" key="1">
    <source>
        <dbReference type="ARBA" id="ARBA00004141"/>
    </source>
</evidence>
<dbReference type="GO" id="GO:0015086">
    <property type="term" value="F:cadmium ion transmembrane transporter activity"/>
    <property type="evidence" value="ECO:0007669"/>
    <property type="project" value="TreeGrafter"/>
</dbReference>
<feature type="transmembrane region" description="Helical" evidence="5">
    <location>
        <begin position="170"/>
        <end position="194"/>
    </location>
</feature>
<dbReference type="PANTHER" id="PTHR11706:SF101">
    <property type="entry name" value="MANGANESE TRANSPORTER SMF1"/>
    <property type="match status" value="1"/>
</dbReference>
<feature type="transmembrane region" description="Helical" evidence="5">
    <location>
        <begin position="214"/>
        <end position="243"/>
    </location>
</feature>
<dbReference type="GO" id="GO:0005886">
    <property type="term" value="C:plasma membrane"/>
    <property type="evidence" value="ECO:0007669"/>
    <property type="project" value="TreeGrafter"/>
</dbReference>
<dbReference type="Pfam" id="PF01566">
    <property type="entry name" value="Nramp"/>
    <property type="match status" value="1"/>
</dbReference>
<feature type="transmembrane region" description="Helical" evidence="5">
    <location>
        <begin position="303"/>
        <end position="322"/>
    </location>
</feature>
<dbReference type="PANTHER" id="PTHR11706">
    <property type="entry name" value="SOLUTE CARRIER PROTEIN FAMILY 11 MEMBER"/>
    <property type="match status" value="1"/>
</dbReference>
<evidence type="ECO:0000256" key="3">
    <source>
        <dbReference type="ARBA" id="ARBA00022989"/>
    </source>
</evidence>
<comment type="subcellular location">
    <subcellularLocation>
        <location evidence="1">Membrane</location>
        <topology evidence="1">Multi-pass membrane protein</topology>
    </subcellularLocation>
</comment>
<keyword evidence="4 5" id="KW-0472">Membrane</keyword>
<accession>A0A9P5D351</accession>
<reference evidence="6" key="1">
    <citation type="submission" date="2020-03" db="EMBL/GenBank/DDBJ databases">
        <title>Site-based positive gene gene selection in Geosmithia morbida across the United States reveals a broad range of putative effectors and factors for local host and environmental adapation.</title>
        <authorList>
            <person name="Onufrak A."/>
            <person name="Murdoch R.W."/>
            <person name="Gazis R."/>
            <person name="Huff M."/>
            <person name="Staton M."/>
            <person name="Klingeman W."/>
            <person name="Hadziabdic D."/>
        </authorList>
    </citation>
    <scope>NUCLEOTIDE SEQUENCE</scope>
    <source>
        <strain evidence="6">1262</strain>
    </source>
</reference>
<dbReference type="AlphaFoldDB" id="A0A9P5D351"/>
<keyword evidence="3 5" id="KW-1133">Transmembrane helix</keyword>
<dbReference type="InterPro" id="IPR001046">
    <property type="entry name" value="NRAMP_fam"/>
</dbReference>
<organism evidence="6 7">
    <name type="scientific">Geosmithia morbida</name>
    <dbReference type="NCBI Taxonomy" id="1094350"/>
    <lineage>
        <taxon>Eukaryota</taxon>
        <taxon>Fungi</taxon>
        <taxon>Dikarya</taxon>
        <taxon>Ascomycota</taxon>
        <taxon>Pezizomycotina</taxon>
        <taxon>Sordariomycetes</taxon>
        <taxon>Hypocreomycetidae</taxon>
        <taxon>Hypocreales</taxon>
        <taxon>Bionectriaceae</taxon>
        <taxon>Geosmithia</taxon>
    </lineage>
</organism>
<dbReference type="RefSeq" id="XP_035318806.1">
    <property type="nucleotide sequence ID" value="XM_035465257.1"/>
</dbReference>
<keyword evidence="7" id="KW-1185">Reference proteome</keyword>
<dbReference type="GO" id="GO:0005384">
    <property type="term" value="F:manganese ion transmembrane transporter activity"/>
    <property type="evidence" value="ECO:0007669"/>
    <property type="project" value="TreeGrafter"/>
</dbReference>
<proteinExistence type="predicted"/>
<dbReference type="GO" id="GO:0034755">
    <property type="term" value="P:iron ion transmembrane transport"/>
    <property type="evidence" value="ECO:0007669"/>
    <property type="project" value="TreeGrafter"/>
</dbReference>
<evidence type="ECO:0000313" key="7">
    <source>
        <dbReference type="Proteomes" id="UP000749293"/>
    </source>
</evidence>
<feature type="transmembrane region" description="Helical" evidence="5">
    <location>
        <begin position="69"/>
        <end position="89"/>
    </location>
</feature>
<evidence type="ECO:0000256" key="5">
    <source>
        <dbReference type="SAM" id="Phobius"/>
    </source>
</evidence>
<dbReference type="GO" id="GO:0030026">
    <property type="term" value="P:intracellular manganese ion homeostasis"/>
    <property type="evidence" value="ECO:0007669"/>
    <property type="project" value="TreeGrafter"/>
</dbReference>
<evidence type="ECO:0000256" key="2">
    <source>
        <dbReference type="ARBA" id="ARBA00022692"/>
    </source>
</evidence>
<dbReference type="Proteomes" id="UP000749293">
    <property type="component" value="Unassembled WGS sequence"/>
</dbReference>